<dbReference type="SMART" id="SM00382">
    <property type="entry name" value="AAA"/>
    <property type="match status" value="2"/>
</dbReference>
<evidence type="ECO:0000259" key="9">
    <source>
        <dbReference type="PROSITE" id="PS50893"/>
    </source>
</evidence>
<evidence type="ECO:0000256" key="4">
    <source>
        <dbReference type="ARBA" id="ARBA00022741"/>
    </source>
</evidence>
<keyword evidence="11" id="KW-1185">Reference proteome</keyword>
<evidence type="ECO:0000256" key="3">
    <source>
        <dbReference type="ARBA" id="ARBA00022692"/>
    </source>
</evidence>
<dbReference type="Proteomes" id="UP000019335">
    <property type="component" value="Chromosome 11"/>
</dbReference>
<keyword evidence="5 10" id="KW-0067">ATP-binding</keyword>
<name>W7TH06_9STRA</name>
<dbReference type="PROSITE" id="PS00211">
    <property type="entry name" value="ABC_TRANSPORTER_1"/>
    <property type="match status" value="2"/>
</dbReference>
<accession>W7TH06</accession>
<dbReference type="InterPro" id="IPR050352">
    <property type="entry name" value="ABCG_transporters"/>
</dbReference>
<comment type="subcellular location">
    <subcellularLocation>
        <location evidence="1">Membrane</location>
        <topology evidence="1">Multi-pass membrane protein</topology>
    </subcellularLocation>
</comment>
<keyword evidence="4" id="KW-0547">Nucleotide-binding</keyword>
<evidence type="ECO:0000313" key="11">
    <source>
        <dbReference type="Proteomes" id="UP000019335"/>
    </source>
</evidence>
<dbReference type="OrthoDB" id="66620at2759"/>
<evidence type="ECO:0000256" key="1">
    <source>
        <dbReference type="ARBA" id="ARBA00004141"/>
    </source>
</evidence>
<dbReference type="GO" id="GO:0140359">
    <property type="term" value="F:ABC-type transporter activity"/>
    <property type="evidence" value="ECO:0007669"/>
    <property type="project" value="InterPro"/>
</dbReference>
<dbReference type="InterPro" id="IPR017871">
    <property type="entry name" value="ABC_transporter-like_CS"/>
</dbReference>
<dbReference type="GO" id="GO:0016020">
    <property type="term" value="C:membrane"/>
    <property type="evidence" value="ECO:0007669"/>
    <property type="project" value="UniProtKB-SubCell"/>
</dbReference>
<feature type="transmembrane region" description="Helical" evidence="8">
    <location>
        <begin position="459"/>
        <end position="480"/>
    </location>
</feature>
<dbReference type="SUPFAM" id="SSF52540">
    <property type="entry name" value="P-loop containing nucleoside triphosphate hydrolases"/>
    <property type="match status" value="2"/>
</dbReference>
<feature type="transmembrane region" description="Helical" evidence="8">
    <location>
        <begin position="492"/>
        <end position="512"/>
    </location>
</feature>
<keyword evidence="6 8" id="KW-1133">Transmembrane helix</keyword>
<feature type="transmembrane region" description="Helical" evidence="8">
    <location>
        <begin position="563"/>
        <end position="584"/>
    </location>
</feature>
<proteinExistence type="predicted"/>
<keyword evidence="2" id="KW-0813">Transport</keyword>
<feature type="transmembrane region" description="Helical" evidence="8">
    <location>
        <begin position="386"/>
        <end position="412"/>
    </location>
</feature>
<evidence type="ECO:0000313" key="10">
    <source>
        <dbReference type="EMBL" id="EWM25382.1"/>
    </source>
</evidence>
<evidence type="ECO:0000256" key="8">
    <source>
        <dbReference type="SAM" id="Phobius"/>
    </source>
</evidence>
<dbReference type="PANTHER" id="PTHR48041:SF139">
    <property type="entry name" value="PROTEIN SCARLET"/>
    <property type="match status" value="1"/>
</dbReference>
<dbReference type="InterPro" id="IPR027417">
    <property type="entry name" value="P-loop_NTPase"/>
</dbReference>
<feature type="domain" description="ABC transporter" evidence="9">
    <location>
        <begin position="11"/>
        <end position="254"/>
    </location>
</feature>
<sequence length="1030" mass="114271">MFSKANQGAEVNNEILKRFSPTTEFDRKELLKHITMTVLPGEIAFVMGPSGAGKSTLLDALAGRIKDGVMSGHIYFNGRPRSSDFYSNSAYVRQDDVHIPNLTVGETLFFAAQLRLGGEYTINERQSRIKAVSDLLGLNSCILSLVGDAGMRGISGGQLKRLSIAVEIMNMPSLIFLDEPTSGLDSVMAHDVMTFTNRLADQNRTILATIHQPSSETYALASKVILVSAGRIMFCGPANEAQSYFISLGFSAQMFGNPADFIIAVVSGAEPSSSSTTGTKDTDAKSLSDLYEASKYFQVPATRSQIHSGARNIGSQPHAFPTSVTSQTYTLVNRFWIAQSRQWEFVVAQLGKNVVVASICGAIFFGQGREKSLSTFSNVSFNVSSLWYFAMLYTVLSCLQIIPQLFFFGVLYNRERSANVYSTFAYWAANAIVCVPLLLLSHVIFVEISYWMVGLYPNAACHLFALLVTFLNNLISFYCAQCIAAISPSAEVALAMFPLVFLFLGSFAGFTIPLGELPPGWKWASYISYPRWTYQALIINEFQYRADRTAVLTFYSFTGFNKYLALPILAAFIVLMNVFVYIGLLPKQSRLQFENQTSPAESPKDDAVIVVKKPPVLLTSPKSLTLDDFKIRSAQRFPSTTGLSLMFRDLQYSVGKSPDRAARILKGVSGHVFPGQMCALMGGSGAGKSTLLDLLAHRKTGGFITGEYYIGGQAEKPSSKWCSYVTQDNVHISLFTVRETLEFAALLRLKEGIPVEKRRERAEDVMKMLGLEDVADVPVGNALVKGISGGQARRLSIGVEIMHLPDVLFLDEPTTGLDSQISHEVMSSVRNIANHNRTVVCTIHSPSKAVYELFDSLLLLALGRQTYFGSAEAAPTYFSLLTLGWCMPIGKNPADFLMEANQGLLVASDGTRRTIRELNHLFLNSRNCMDIDGQIEETLRIRLINRHRSKEQQWEKAVDLPRRIRTDSIFATLTKPETYPRSTVAQMYILTMRQFRKAWKMVRIEPIEGMQIHVGSNYVLINFRLLFLSF</sequence>
<dbReference type="InterPro" id="IPR013525">
    <property type="entry name" value="ABC2_TM"/>
</dbReference>
<dbReference type="PANTHER" id="PTHR48041">
    <property type="entry name" value="ABC TRANSPORTER G FAMILY MEMBER 28"/>
    <property type="match status" value="1"/>
</dbReference>
<dbReference type="CDD" id="cd03213">
    <property type="entry name" value="ABCG_EPDR"/>
    <property type="match status" value="1"/>
</dbReference>
<dbReference type="GO" id="GO:0005524">
    <property type="term" value="F:ATP binding"/>
    <property type="evidence" value="ECO:0007669"/>
    <property type="project" value="UniProtKB-KW"/>
</dbReference>
<evidence type="ECO:0000256" key="6">
    <source>
        <dbReference type="ARBA" id="ARBA00022989"/>
    </source>
</evidence>
<keyword evidence="7 8" id="KW-0472">Membrane</keyword>
<dbReference type="InterPro" id="IPR003593">
    <property type="entry name" value="AAA+_ATPase"/>
</dbReference>
<dbReference type="Pfam" id="PF00005">
    <property type="entry name" value="ABC_tran"/>
    <property type="match status" value="2"/>
</dbReference>
<dbReference type="InterPro" id="IPR043926">
    <property type="entry name" value="ABCG_dom"/>
</dbReference>
<protein>
    <submittedName>
        <fullName evidence="10">Atp-binding cassette superfamily</fullName>
    </submittedName>
</protein>
<dbReference type="AlphaFoldDB" id="W7TH06"/>
<evidence type="ECO:0000256" key="5">
    <source>
        <dbReference type="ARBA" id="ARBA00022840"/>
    </source>
</evidence>
<keyword evidence="3 8" id="KW-0812">Transmembrane</keyword>
<dbReference type="GO" id="GO:0016887">
    <property type="term" value="F:ATP hydrolysis activity"/>
    <property type="evidence" value="ECO:0007669"/>
    <property type="project" value="InterPro"/>
</dbReference>
<comment type="caution">
    <text evidence="10">The sequence shown here is derived from an EMBL/GenBank/DDBJ whole genome shotgun (WGS) entry which is preliminary data.</text>
</comment>
<dbReference type="InterPro" id="IPR003439">
    <property type="entry name" value="ABC_transporter-like_ATP-bd"/>
</dbReference>
<organism evidence="10 11">
    <name type="scientific">Nannochloropsis gaditana</name>
    <dbReference type="NCBI Taxonomy" id="72520"/>
    <lineage>
        <taxon>Eukaryota</taxon>
        <taxon>Sar</taxon>
        <taxon>Stramenopiles</taxon>
        <taxon>Ochrophyta</taxon>
        <taxon>Eustigmatophyceae</taxon>
        <taxon>Eustigmatales</taxon>
        <taxon>Monodopsidaceae</taxon>
        <taxon>Nannochloropsis</taxon>
    </lineage>
</organism>
<dbReference type="EMBL" id="AZIL01000936">
    <property type="protein sequence ID" value="EWM25382.1"/>
    <property type="molecule type" value="Genomic_DNA"/>
</dbReference>
<dbReference type="PROSITE" id="PS50893">
    <property type="entry name" value="ABC_TRANSPORTER_2"/>
    <property type="match status" value="2"/>
</dbReference>
<evidence type="ECO:0000256" key="7">
    <source>
        <dbReference type="ARBA" id="ARBA00023136"/>
    </source>
</evidence>
<feature type="transmembrane region" description="Helical" evidence="8">
    <location>
        <begin position="424"/>
        <end position="453"/>
    </location>
</feature>
<evidence type="ECO:0000256" key="2">
    <source>
        <dbReference type="ARBA" id="ARBA00022448"/>
    </source>
</evidence>
<dbReference type="Pfam" id="PF19055">
    <property type="entry name" value="ABC2_membrane_7"/>
    <property type="match status" value="1"/>
</dbReference>
<gene>
    <name evidence="10" type="ORF">Naga_100005g47</name>
</gene>
<dbReference type="Pfam" id="PF01061">
    <property type="entry name" value="ABC2_membrane"/>
    <property type="match status" value="1"/>
</dbReference>
<dbReference type="Gene3D" id="3.40.50.300">
    <property type="entry name" value="P-loop containing nucleotide triphosphate hydrolases"/>
    <property type="match status" value="2"/>
</dbReference>
<reference evidence="10 11" key="1">
    <citation type="journal article" date="2014" name="Mol. Plant">
        <title>Chromosome Scale Genome Assembly and Transcriptome Profiling of Nannochloropsis gaditana in Nitrogen Depletion.</title>
        <authorList>
            <person name="Corteggiani Carpinelli E."/>
            <person name="Telatin A."/>
            <person name="Vitulo N."/>
            <person name="Forcato C."/>
            <person name="D'Angelo M."/>
            <person name="Schiavon R."/>
            <person name="Vezzi A."/>
            <person name="Giacometti G.M."/>
            <person name="Morosinotto T."/>
            <person name="Valle G."/>
        </authorList>
    </citation>
    <scope>NUCLEOTIDE SEQUENCE [LARGE SCALE GENOMIC DNA]</scope>
    <source>
        <strain evidence="10 11">B-31</strain>
    </source>
</reference>
<feature type="domain" description="ABC transporter" evidence="9">
    <location>
        <begin position="645"/>
        <end position="887"/>
    </location>
</feature>